<dbReference type="RefSeq" id="WP_279298326.1">
    <property type="nucleotide sequence ID" value="NZ_JAOTIF010000016.1"/>
</dbReference>
<evidence type="ECO:0000256" key="1">
    <source>
        <dbReference type="SAM" id="Phobius"/>
    </source>
</evidence>
<evidence type="ECO:0000313" key="3">
    <source>
        <dbReference type="Proteomes" id="UP001155483"/>
    </source>
</evidence>
<keyword evidence="1" id="KW-0472">Membrane</keyword>
<reference evidence="2" key="2">
    <citation type="submission" date="2023-04" db="EMBL/GenBank/DDBJ databases">
        <title>Paracnuella aquatica gen. nov., sp. nov., a member of the family Chitinophagaceae isolated from a hot spring.</title>
        <authorList>
            <person name="Wang C."/>
        </authorList>
    </citation>
    <scope>NUCLEOTIDE SEQUENCE</scope>
    <source>
        <strain evidence="2">LB-8</strain>
    </source>
</reference>
<reference evidence="2" key="1">
    <citation type="submission" date="2022-09" db="EMBL/GenBank/DDBJ databases">
        <authorList>
            <person name="Yuan C."/>
            <person name="Ke Z."/>
        </authorList>
    </citation>
    <scope>NUCLEOTIDE SEQUENCE</scope>
    <source>
        <strain evidence="2">LB-8</strain>
    </source>
</reference>
<comment type="caution">
    <text evidence="2">The sequence shown here is derived from an EMBL/GenBank/DDBJ whole genome shotgun (WGS) entry which is preliminary data.</text>
</comment>
<evidence type="ECO:0000313" key="2">
    <source>
        <dbReference type="EMBL" id="MCU7550887.1"/>
    </source>
</evidence>
<dbReference type="Proteomes" id="UP001155483">
    <property type="component" value="Unassembled WGS sequence"/>
</dbReference>
<dbReference type="EMBL" id="JAOTIF010000016">
    <property type="protein sequence ID" value="MCU7550887.1"/>
    <property type="molecule type" value="Genomic_DNA"/>
</dbReference>
<protein>
    <recommendedName>
        <fullName evidence="4">HEAT repeat domain-containing protein</fullName>
    </recommendedName>
</protein>
<proteinExistence type="predicted"/>
<sequence>MANKVNRYKEILRDLNEWDLFLMKESGLPGPRANLELLAAVADAGDEDTFNRYAYEFTPEQASTNSPEVFLVLCGVAGMGKLITSGKTHYFRNLRDFANDPRWRVREAVAIALQTVGEQDMNMLLAAMEQWSKGNRLEQRAVVAALCEPKLLKPKEAAQKVLEILDHLTSDSLKERNRKDEDFKTLRKALGYGWSVAVVAYPEKGKHMMEHWLTHVDKDIHWIMKENLRKDRLMKMDKVWTTKWLRVVVGMVLIILSLLTSVVSFSQNRYAIGVETGFSDDKYKVSDRNGNLINIPCISFVAGINFREQIDHHLFYELAFLVKQYTTGFALQQQVSNVGNDAFVALLIPARVGYHLNISDRVSLVPLIGISPTLKLPGKEEAAGSFYEKNSVAEVEWHFTTRPLKRDFYALVQGGLGLEHTPLLFSNLKFTFNCNYYYQWLWTVNALDIQYKIDNGPVEQGNLFGMGRFLNFSVGVKYGW</sequence>
<accession>A0A9X2XY52</accession>
<dbReference type="AlphaFoldDB" id="A0A9X2XY52"/>
<feature type="transmembrane region" description="Helical" evidence="1">
    <location>
        <begin position="244"/>
        <end position="265"/>
    </location>
</feature>
<name>A0A9X2XY52_9BACT</name>
<evidence type="ECO:0008006" key="4">
    <source>
        <dbReference type="Google" id="ProtNLM"/>
    </source>
</evidence>
<keyword evidence="1" id="KW-1133">Transmembrane helix</keyword>
<keyword evidence="3" id="KW-1185">Reference proteome</keyword>
<keyword evidence="1" id="KW-0812">Transmembrane</keyword>
<gene>
    <name evidence="2" type="ORF">OCK74_17335</name>
</gene>
<organism evidence="2 3">
    <name type="scientific">Paraflavisolibacter caeni</name>
    <dbReference type="NCBI Taxonomy" id="2982496"/>
    <lineage>
        <taxon>Bacteria</taxon>
        <taxon>Pseudomonadati</taxon>
        <taxon>Bacteroidota</taxon>
        <taxon>Chitinophagia</taxon>
        <taxon>Chitinophagales</taxon>
        <taxon>Chitinophagaceae</taxon>
        <taxon>Paraflavisolibacter</taxon>
    </lineage>
</organism>